<dbReference type="Pfam" id="PF00646">
    <property type="entry name" value="F-box"/>
    <property type="match status" value="1"/>
</dbReference>
<comment type="caution">
    <text evidence="2">The sequence shown here is derived from an EMBL/GenBank/DDBJ whole genome shotgun (WGS) entry which is preliminary data.</text>
</comment>
<dbReference type="InterPro" id="IPR055290">
    <property type="entry name" value="At3g26010-like"/>
</dbReference>
<proteinExistence type="predicted"/>
<dbReference type="OrthoDB" id="677437at2759"/>
<dbReference type="SMART" id="SM00256">
    <property type="entry name" value="FBOX"/>
    <property type="match status" value="1"/>
</dbReference>
<dbReference type="EMBL" id="JACEFO010002109">
    <property type="protein sequence ID" value="KAF8682046.1"/>
    <property type="molecule type" value="Genomic_DNA"/>
</dbReference>
<dbReference type="InterPro" id="IPR017451">
    <property type="entry name" value="F-box-assoc_interact_dom"/>
</dbReference>
<feature type="domain" description="F-box" evidence="1">
    <location>
        <begin position="19"/>
        <end position="59"/>
    </location>
</feature>
<dbReference type="InterPro" id="IPR036047">
    <property type="entry name" value="F-box-like_dom_sf"/>
</dbReference>
<sequence>MVLSGSKKRASAATAAADLTDDLIVEILSRLPVKSICRFKCVSRHWRGLLISDPAHRKKLPQTLSGFFYPRYYRLDDADEITAASDFVGISRGEELPFHDPSLPFLPGYRWISPMDCCGGLLLCDCRKVNPRDEFNYVVCNPATDKWVVLPEAPYKDSPVATIRLCFDAAISSHFHVLELLDEDQYGYITGLNIYSSETGAWSHKENGWGDEVVPVESRGVFMNEMLHLISYDFMILTVDTEGKTWRTIPLLESMGFENFWHGPVAFLGQSQGHLCYMNTRKHISNKISVWILEDYSAGRWIFKYNISTSQIFGEVDLMMERDYALIAIHPEAHVIFFVWKCEDLLMSYDMDRGKVCVICSLTEPMFDRFPPYFPYAPSFHGLADQD</sequence>
<dbReference type="Proteomes" id="UP000636709">
    <property type="component" value="Unassembled WGS sequence"/>
</dbReference>
<dbReference type="SUPFAM" id="SSF81383">
    <property type="entry name" value="F-box domain"/>
    <property type="match status" value="1"/>
</dbReference>
<dbReference type="InterPro" id="IPR056592">
    <property type="entry name" value="Beta-prop_At3g26010-like"/>
</dbReference>
<accession>A0A835ECC9</accession>
<keyword evidence="3" id="KW-1185">Reference proteome</keyword>
<dbReference type="PANTHER" id="PTHR35546">
    <property type="entry name" value="F-BOX PROTEIN INTERACTION DOMAIN PROTEIN-RELATED"/>
    <property type="match status" value="1"/>
</dbReference>
<dbReference type="InterPro" id="IPR001810">
    <property type="entry name" value="F-box_dom"/>
</dbReference>
<dbReference type="Gene3D" id="1.20.1280.50">
    <property type="match status" value="1"/>
</dbReference>
<gene>
    <name evidence="2" type="ORF">HU200_045506</name>
</gene>
<dbReference type="Pfam" id="PF24750">
    <property type="entry name" value="b-prop_At3g26010-like"/>
    <property type="match status" value="1"/>
</dbReference>
<dbReference type="NCBIfam" id="TIGR01640">
    <property type="entry name" value="F_box_assoc_1"/>
    <property type="match status" value="1"/>
</dbReference>
<evidence type="ECO:0000313" key="3">
    <source>
        <dbReference type="Proteomes" id="UP000636709"/>
    </source>
</evidence>
<dbReference type="AlphaFoldDB" id="A0A835ECC9"/>
<protein>
    <recommendedName>
        <fullName evidence="1">F-box domain-containing protein</fullName>
    </recommendedName>
</protein>
<evidence type="ECO:0000259" key="1">
    <source>
        <dbReference type="SMART" id="SM00256"/>
    </source>
</evidence>
<reference evidence="2" key="1">
    <citation type="submission" date="2020-07" db="EMBL/GenBank/DDBJ databases">
        <title>Genome sequence and genetic diversity analysis of an under-domesticated orphan crop, white fonio (Digitaria exilis).</title>
        <authorList>
            <person name="Bennetzen J.L."/>
            <person name="Chen S."/>
            <person name="Ma X."/>
            <person name="Wang X."/>
            <person name="Yssel A.E.J."/>
            <person name="Chaluvadi S.R."/>
            <person name="Johnson M."/>
            <person name="Gangashetty P."/>
            <person name="Hamidou F."/>
            <person name="Sanogo M.D."/>
            <person name="Zwaenepoel A."/>
            <person name="Wallace J."/>
            <person name="Van De Peer Y."/>
            <person name="Van Deynze A."/>
        </authorList>
    </citation>
    <scope>NUCLEOTIDE SEQUENCE</scope>
    <source>
        <tissue evidence="2">Leaves</tissue>
    </source>
</reference>
<organism evidence="2 3">
    <name type="scientific">Digitaria exilis</name>
    <dbReference type="NCBI Taxonomy" id="1010633"/>
    <lineage>
        <taxon>Eukaryota</taxon>
        <taxon>Viridiplantae</taxon>
        <taxon>Streptophyta</taxon>
        <taxon>Embryophyta</taxon>
        <taxon>Tracheophyta</taxon>
        <taxon>Spermatophyta</taxon>
        <taxon>Magnoliopsida</taxon>
        <taxon>Liliopsida</taxon>
        <taxon>Poales</taxon>
        <taxon>Poaceae</taxon>
        <taxon>PACMAD clade</taxon>
        <taxon>Panicoideae</taxon>
        <taxon>Panicodae</taxon>
        <taxon>Paniceae</taxon>
        <taxon>Anthephorinae</taxon>
        <taxon>Digitaria</taxon>
    </lineage>
</organism>
<evidence type="ECO:0000313" key="2">
    <source>
        <dbReference type="EMBL" id="KAF8682046.1"/>
    </source>
</evidence>
<name>A0A835ECC9_9POAL</name>
<dbReference type="PANTHER" id="PTHR35546:SF105">
    <property type="entry name" value="OS05G0139200 PROTEIN"/>
    <property type="match status" value="1"/>
</dbReference>